<evidence type="ECO:0000313" key="6">
    <source>
        <dbReference type="Proteomes" id="UP000289269"/>
    </source>
</evidence>
<dbReference type="InterPro" id="IPR033132">
    <property type="entry name" value="GH_1_N_CS"/>
</dbReference>
<evidence type="ECO:0000256" key="2">
    <source>
        <dbReference type="ARBA" id="ARBA00022801"/>
    </source>
</evidence>
<keyword evidence="6" id="KW-1185">Reference proteome</keyword>
<comment type="caution">
    <text evidence="5">The sequence shown here is derived from an EMBL/GenBank/DDBJ whole genome shotgun (WGS) entry which is preliminary data.</text>
</comment>
<reference evidence="5" key="1">
    <citation type="submission" date="2019-01" db="EMBL/GenBank/DDBJ databases">
        <title>Genomic signatures and co-occurrence patterns of the ultra-small Saccharimodia (Patescibacteria phylum) suggest a symbiotic lifestyle.</title>
        <authorList>
            <person name="Lemos L."/>
            <person name="Medeiros J."/>
            <person name="Andreote F."/>
            <person name="Fernandes G."/>
            <person name="Varani A."/>
            <person name="Oliveira G."/>
            <person name="Pylro V."/>
        </authorList>
    </citation>
    <scope>NUCLEOTIDE SEQUENCE [LARGE SCALE GENOMIC DNA]</scope>
    <source>
        <strain evidence="5">AMD01</strain>
    </source>
</reference>
<dbReference type="PANTHER" id="PTHR10353:SF209">
    <property type="entry name" value="GALACTOLIPID GALACTOSYLTRANSFERASE SFR2, CHLOROPLASTIC"/>
    <property type="match status" value="1"/>
</dbReference>
<dbReference type="AlphaFoldDB" id="A0A4Q0AKD3"/>
<keyword evidence="2 5" id="KW-0378">Hydrolase</keyword>
<dbReference type="SUPFAM" id="SSF51445">
    <property type="entry name" value="(Trans)glycosidases"/>
    <property type="match status" value="1"/>
</dbReference>
<dbReference type="PROSITE" id="PS00653">
    <property type="entry name" value="GLYCOSYL_HYDROL_F1_2"/>
    <property type="match status" value="1"/>
</dbReference>
<name>A0A4Q0AKD3_9BACT</name>
<gene>
    <name evidence="5" type="ORF">EOT04_01585</name>
</gene>
<accession>A0A4Q0AKD3</accession>
<dbReference type="GO" id="GO:0005975">
    <property type="term" value="P:carbohydrate metabolic process"/>
    <property type="evidence" value="ECO:0007669"/>
    <property type="project" value="InterPro"/>
</dbReference>
<dbReference type="EMBL" id="SCKW01000011">
    <property type="protein sequence ID" value="RWZ79462.1"/>
    <property type="molecule type" value="Genomic_DNA"/>
</dbReference>
<dbReference type="GO" id="GO:0008422">
    <property type="term" value="F:beta-glucosidase activity"/>
    <property type="evidence" value="ECO:0007669"/>
    <property type="project" value="TreeGrafter"/>
</dbReference>
<sequence length="421" mass="49347">MTSKNPDKPLAFPPGFLFGAATSAHQVEGGNHNQWTVWELENAKSLAKQAEYKLTWLPDWQGVKDQATDPSNYVSGQACDHFNRYREDFDLLRRMNMNAFRFSVEWSRIEPREGVWDAAAFVHYKKYVGQLRSLNIEPVVTLMHWTLPVWFAEKGGFARRGNVKYFVRFAKKVFMELGGDIKYFCTLNEPEVYTSKGYYWGEWPPNRQSRLQAMWVYLNLASAHNRTVRAGRRLGGAWLFGLSKDCAHNYPGDDAWLSRLSAALANWALDYFFLNMVRRKLDWLGLNYYFSNRFFGYRIHNPEHPQNDLGWTMEPRNLQFVIERLSRKYRRPIMVTESGVADRGDRYRKWWISASLAAIARAIAGGARVDGYLHWSLLDNFEWAFGKWPRFGLAEVNYRTLSRRLRPSALWYGQTIKKLRR</sequence>
<proteinExistence type="inferred from homology"/>
<evidence type="ECO:0000256" key="4">
    <source>
        <dbReference type="RuleBase" id="RU003690"/>
    </source>
</evidence>
<organism evidence="5 6">
    <name type="scientific">Candidatus Chaera renei</name>
    <dbReference type="NCBI Taxonomy" id="2506947"/>
    <lineage>
        <taxon>Bacteria</taxon>
        <taxon>Candidatus Saccharimonadota</taxon>
        <taxon>Candidatus Saccharimonadia</taxon>
        <taxon>Candidatus Saccharimonadales</taxon>
        <taxon>Candidatus Saccharimonadaceae</taxon>
        <taxon>Candidatus Chaera</taxon>
    </lineage>
</organism>
<evidence type="ECO:0000256" key="3">
    <source>
        <dbReference type="ARBA" id="ARBA00023295"/>
    </source>
</evidence>
<dbReference type="PANTHER" id="PTHR10353">
    <property type="entry name" value="GLYCOSYL HYDROLASE"/>
    <property type="match status" value="1"/>
</dbReference>
<comment type="similarity">
    <text evidence="1 4">Belongs to the glycosyl hydrolase 1 family.</text>
</comment>
<keyword evidence="3" id="KW-0326">Glycosidase</keyword>
<dbReference type="InterPro" id="IPR017853">
    <property type="entry name" value="GH"/>
</dbReference>
<dbReference type="PRINTS" id="PR00131">
    <property type="entry name" value="GLHYDRLASE1"/>
</dbReference>
<dbReference type="Pfam" id="PF00232">
    <property type="entry name" value="Glyco_hydro_1"/>
    <property type="match status" value="2"/>
</dbReference>
<evidence type="ECO:0000256" key="1">
    <source>
        <dbReference type="ARBA" id="ARBA00010838"/>
    </source>
</evidence>
<dbReference type="Proteomes" id="UP000289269">
    <property type="component" value="Unassembled WGS sequence"/>
</dbReference>
<dbReference type="InterPro" id="IPR001360">
    <property type="entry name" value="Glyco_hydro_1"/>
</dbReference>
<protein>
    <submittedName>
        <fullName evidence="5">Glycoside hydrolase family 1 protein</fullName>
    </submittedName>
</protein>
<evidence type="ECO:0000313" key="5">
    <source>
        <dbReference type="EMBL" id="RWZ79462.1"/>
    </source>
</evidence>
<dbReference type="Gene3D" id="3.20.20.80">
    <property type="entry name" value="Glycosidases"/>
    <property type="match status" value="1"/>
</dbReference>